<keyword evidence="2" id="KW-1185">Reference proteome</keyword>
<evidence type="ECO:0000313" key="1">
    <source>
        <dbReference type="EMBL" id="PGH59456.1"/>
    </source>
</evidence>
<evidence type="ECO:0000313" key="2">
    <source>
        <dbReference type="Proteomes" id="UP000225379"/>
    </source>
</evidence>
<comment type="caution">
    <text evidence="1">The sequence shown here is derived from an EMBL/GenBank/DDBJ whole genome shotgun (WGS) entry which is preliminary data.</text>
</comment>
<dbReference type="AlphaFoldDB" id="A0A2B8BKZ0"/>
<organism evidence="1 2">
    <name type="scientific">Azospirillum palustre</name>
    <dbReference type="NCBI Taxonomy" id="2044885"/>
    <lineage>
        <taxon>Bacteria</taxon>
        <taxon>Pseudomonadati</taxon>
        <taxon>Pseudomonadota</taxon>
        <taxon>Alphaproteobacteria</taxon>
        <taxon>Rhodospirillales</taxon>
        <taxon>Azospirillaceae</taxon>
        <taxon>Azospirillum</taxon>
    </lineage>
</organism>
<dbReference type="EMBL" id="PDKW01000033">
    <property type="protein sequence ID" value="PGH59456.1"/>
    <property type="molecule type" value="Genomic_DNA"/>
</dbReference>
<reference evidence="2" key="1">
    <citation type="submission" date="2017-10" db="EMBL/GenBank/DDBJ databases">
        <authorList>
            <person name="Kravchenko I.K."/>
            <person name="Grouzdev D.S."/>
        </authorList>
    </citation>
    <scope>NUCLEOTIDE SEQUENCE [LARGE SCALE GENOMIC DNA]</scope>
    <source>
        <strain evidence="2">B2</strain>
    </source>
</reference>
<gene>
    <name evidence="1" type="ORF">CRT60_00290</name>
</gene>
<accession>A0A2B8BKZ0</accession>
<name>A0A2B8BKZ0_9PROT</name>
<sequence length="74" mass="7909">MADKTVKIRCISDRKPWTDTKELAKGEVVEVSAEVAALLIDREFAQVVADDHNARLAQTGSVDDAAAALIVSKG</sequence>
<protein>
    <submittedName>
        <fullName evidence="1">Uncharacterized protein</fullName>
    </submittedName>
</protein>
<dbReference type="RefSeq" id="WP_098734467.1">
    <property type="nucleotide sequence ID" value="NZ_PDKW01000033.1"/>
</dbReference>
<dbReference type="Proteomes" id="UP000225379">
    <property type="component" value="Unassembled WGS sequence"/>
</dbReference>
<proteinExistence type="predicted"/>